<dbReference type="EMBL" id="FNTI01000001">
    <property type="protein sequence ID" value="SEE52585.1"/>
    <property type="molecule type" value="Genomic_DNA"/>
</dbReference>
<keyword evidence="1" id="KW-1133">Transmembrane helix</keyword>
<proteinExistence type="predicted"/>
<dbReference type="Proteomes" id="UP000183208">
    <property type="component" value="Unassembled WGS sequence"/>
</dbReference>
<keyword evidence="1" id="KW-0472">Membrane</keyword>
<dbReference type="EMBL" id="FNTI01000002">
    <property type="protein sequence ID" value="SEE79291.1"/>
    <property type="molecule type" value="Genomic_DNA"/>
</dbReference>
<dbReference type="AlphaFoldDB" id="A0A1H5JJ47"/>
<evidence type="ECO:0000313" key="2">
    <source>
        <dbReference type="EMBL" id="SEE52585.1"/>
    </source>
</evidence>
<protein>
    <submittedName>
        <fullName evidence="2">Uncharacterized protein</fullName>
    </submittedName>
</protein>
<accession>A0A1H5JJ47</accession>
<sequence>MTPETVQVVKAICATIILCSLIWAIAWNTKNED</sequence>
<reference evidence="2 4" key="1">
    <citation type="submission" date="2016-10" db="EMBL/GenBank/DDBJ databases">
        <authorList>
            <person name="de Groot N.N."/>
        </authorList>
    </citation>
    <scope>NUCLEOTIDE SEQUENCE [LARGE SCALE GENOMIC DNA]</scope>
    <source>
        <strain evidence="2 4">GAS522</strain>
    </source>
</reference>
<evidence type="ECO:0000313" key="4">
    <source>
        <dbReference type="Proteomes" id="UP000183208"/>
    </source>
</evidence>
<evidence type="ECO:0000313" key="3">
    <source>
        <dbReference type="EMBL" id="SEE79291.1"/>
    </source>
</evidence>
<name>A0A1H5JJ47_9BRAD</name>
<keyword evidence="1" id="KW-0812">Transmembrane</keyword>
<organism evidence="2 4">
    <name type="scientific">Bradyrhizobium lablabi</name>
    <dbReference type="NCBI Taxonomy" id="722472"/>
    <lineage>
        <taxon>Bacteria</taxon>
        <taxon>Pseudomonadati</taxon>
        <taxon>Pseudomonadota</taxon>
        <taxon>Alphaproteobacteria</taxon>
        <taxon>Hyphomicrobiales</taxon>
        <taxon>Nitrobacteraceae</taxon>
        <taxon>Bradyrhizobium</taxon>
    </lineage>
</organism>
<evidence type="ECO:0000256" key="1">
    <source>
        <dbReference type="SAM" id="Phobius"/>
    </source>
</evidence>
<feature type="transmembrane region" description="Helical" evidence="1">
    <location>
        <begin position="6"/>
        <end position="27"/>
    </location>
</feature>
<gene>
    <name evidence="2" type="ORF">SAMN05444171_7857</name>
    <name evidence="3" type="ORF">SAMN05444171_8081</name>
</gene>